<dbReference type="PRINTS" id="PR00081">
    <property type="entry name" value="GDHRDH"/>
</dbReference>
<evidence type="ECO:0000256" key="1">
    <source>
        <dbReference type="ARBA" id="ARBA00006484"/>
    </source>
</evidence>
<dbReference type="PANTHER" id="PTHR42760:SF132">
    <property type="entry name" value="SHORT-CHAIN DEHYDROGENASE_REDUCTASE FAMILY PROTEIN"/>
    <property type="match status" value="1"/>
</dbReference>
<proteinExistence type="inferred from homology"/>
<comment type="similarity">
    <text evidence="1">Belongs to the short-chain dehydrogenases/reductases (SDR) family.</text>
</comment>
<dbReference type="Pfam" id="PF13561">
    <property type="entry name" value="adh_short_C2"/>
    <property type="match status" value="1"/>
</dbReference>
<evidence type="ECO:0000313" key="2">
    <source>
        <dbReference type="EMBL" id="QFG03969.1"/>
    </source>
</evidence>
<name>A0ABX6C573_9CHLR</name>
<reference evidence="2 3" key="2">
    <citation type="submission" date="2019-10" db="EMBL/GenBank/DDBJ databases">
        <title>Thermopilla bonchosmolovskayae gen. nov., sp. nov., a moderately thermophilic Chloroflexi bacterium from a Chukotka hot spring (Arctic, Russia), representing a novel classis Thermopillaia, which include previously uncultivated lineage OLB14.</title>
        <authorList>
            <person name="Kochetkova T.V."/>
            <person name="Zayulina K.S."/>
            <person name="Zhigarkov V.S."/>
            <person name="Minaev N.V."/>
            <person name="Novikov A."/>
            <person name="Toshchakov S.V."/>
            <person name="Elcheninov A.G."/>
            <person name="Kublanov I.V."/>
        </authorList>
    </citation>
    <scope>NUCLEOTIDE SEQUENCE [LARGE SCALE GENOMIC DNA]</scope>
    <source>
        <strain evidence="2 3">3753O</strain>
    </source>
</reference>
<dbReference type="InterPro" id="IPR036291">
    <property type="entry name" value="NAD(P)-bd_dom_sf"/>
</dbReference>
<dbReference type="InterPro" id="IPR002347">
    <property type="entry name" value="SDR_fam"/>
</dbReference>
<dbReference type="SUPFAM" id="SSF51735">
    <property type="entry name" value="NAD(P)-binding Rossmann-fold domains"/>
    <property type="match status" value="1"/>
</dbReference>
<organism evidence="2 3">
    <name type="scientific">Tepidiforma bonchosmolovskayae</name>
    <dbReference type="NCBI Taxonomy" id="2601677"/>
    <lineage>
        <taxon>Bacteria</taxon>
        <taxon>Bacillati</taxon>
        <taxon>Chloroflexota</taxon>
        <taxon>Tepidiformia</taxon>
        <taxon>Tepidiformales</taxon>
        <taxon>Tepidiformaceae</taxon>
        <taxon>Tepidiforma</taxon>
    </lineage>
</organism>
<protein>
    <submittedName>
        <fullName evidence="2">SDR family oxidoreductase</fullName>
    </submittedName>
</protein>
<dbReference type="Gene3D" id="3.40.50.720">
    <property type="entry name" value="NAD(P)-binding Rossmann-like Domain"/>
    <property type="match status" value="1"/>
</dbReference>
<dbReference type="CDD" id="cd05233">
    <property type="entry name" value="SDR_c"/>
    <property type="match status" value="1"/>
</dbReference>
<sequence>MVLERLRLDGPPRKVVIVTGGGRGLGKAMAIALAEAGADICIASRTRAQLEEAAAEIRAASGRDPLIVPTDVRVREQCDELVARTVEHFGRLDVMLNNAGIGDRRGAGNRIQDLDDADWQDTIEVNLYSTFYCSRAAVRQLLKQGTGGVIVNVASGTALRSSPQSLAYAAAKAGVISLTKSLAAQVVGENIRVNCIIPGFVAQAPAQSEEEAAMRAQRGRFITVRRLGEAWELGPLAVFLCSDASSYITGESFVIDGGGLAGGVAPTGWVVTEPAEVRHG</sequence>
<dbReference type="PANTHER" id="PTHR42760">
    <property type="entry name" value="SHORT-CHAIN DEHYDROGENASES/REDUCTASES FAMILY MEMBER"/>
    <property type="match status" value="1"/>
</dbReference>
<dbReference type="RefSeq" id="WP_158067915.1">
    <property type="nucleotide sequence ID" value="NZ_CP042829.1"/>
</dbReference>
<gene>
    <name evidence="2" type="ORF">Tbon_11960</name>
</gene>
<reference evidence="2 3" key="1">
    <citation type="submission" date="2019-08" db="EMBL/GenBank/DDBJ databases">
        <authorList>
            <person name="Toschakov S.V."/>
        </authorList>
    </citation>
    <scope>NUCLEOTIDE SEQUENCE [LARGE SCALE GENOMIC DNA]</scope>
    <source>
        <strain evidence="2 3">3753O</strain>
    </source>
</reference>
<dbReference type="Proteomes" id="UP000326331">
    <property type="component" value="Chromosome"/>
</dbReference>
<keyword evidence="3" id="KW-1185">Reference proteome</keyword>
<evidence type="ECO:0000313" key="3">
    <source>
        <dbReference type="Proteomes" id="UP000326331"/>
    </source>
</evidence>
<dbReference type="EMBL" id="CP042829">
    <property type="protein sequence ID" value="QFG03969.1"/>
    <property type="molecule type" value="Genomic_DNA"/>
</dbReference>
<accession>A0ABX6C573</accession>
<dbReference type="PRINTS" id="PR00080">
    <property type="entry name" value="SDRFAMILY"/>
</dbReference>
<dbReference type="NCBIfam" id="NF005559">
    <property type="entry name" value="PRK07231.1"/>
    <property type="match status" value="1"/>
</dbReference>
<dbReference type="InterPro" id="IPR020904">
    <property type="entry name" value="Sc_DH/Rdtase_CS"/>
</dbReference>
<dbReference type="PROSITE" id="PS00061">
    <property type="entry name" value="ADH_SHORT"/>
    <property type="match status" value="1"/>
</dbReference>